<evidence type="ECO:0000313" key="3">
    <source>
        <dbReference type="Proteomes" id="UP000060602"/>
    </source>
</evidence>
<proteinExistence type="predicted"/>
<sequence>MPHRPSDPGIPTLTQRAEPTLSPSAPLPEAPLLTEVAQDDAPAFADDAFPLLTDVAQDDDVPLLTETADAVAVPPSAAAAVSGAQEDAISPVEAVASAAPDASPQASVLAARLQAEVEQVMRQALADAIEQIQARMDEELPRIVARVLQDVRPG</sequence>
<dbReference type="EMBL" id="CP014060">
    <property type="protein sequence ID" value="AMG36671.1"/>
    <property type="molecule type" value="Genomic_DNA"/>
</dbReference>
<dbReference type="RefSeq" id="WP_061072158.1">
    <property type="nucleotide sequence ID" value="NZ_CP014060.2"/>
</dbReference>
<feature type="region of interest" description="Disordered" evidence="1">
    <location>
        <begin position="1"/>
        <end position="29"/>
    </location>
</feature>
<reference evidence="3" key="1">
    <citation type="submission" date="2015-12" db="EMBL/GenBank/DDBJ databases">
        <title>FDA dAtabase for Regulatory Grade micrObial Sequences (FDA-ARGOS): Supporting development and validation of Infectious Disease Dx tests.</title>
        <authorList>
            <person name="Case J."/>
            <person name="Tallon L."/>
            <person name="Sadzewicz L."/>
            <person name="Sengamalay N."/>
            <person name="Ott S."/>
            <person name="Godinez A."/>
            <person name="Nagaraj S."/>
            <person name="Nadendla S."/>
            <person name="Sichtig H."/>
        </authorList>
    </citation>
    <scope>NUCLEOTIDE SEQUENCE [LARGE SCALE GENOMIC DNA]</scope>
    <source>
        <strain evidence="3">FDAARGOS_147</strain>
    </source>
</reference>
<accession>A0A0X8NYK2</accession>
<organism evidence="2 3">
    <name type="scientific">Alcaligenes xylosoxydans xylosoxydans</name>
    <name type="common">Achromobacter xylosoxidans</name>
    <dbReference type="NCBI Taxonomy" id="85698"/>
    <lineage>
        <taxon>Bacteria</taxon>
        <taxon>Pseudomonadati</taxon>
        <taxon>Pseudomonadota</taxon>
        <taxon>Betaproteobacteria</taxon>
        <taxon>Burkholderiales</taxon>
        <taxon>Alcaligenaceae</taxon>
        <taxon>Achromobacter</taxon>
    </lineage>
</organism>
<name>A0A0X8NYK2_ALCXX</name>
<gene>
    <name evidence="2" type="ORF">AL504_11930</name>
</gene>
<evidence type="ECO:0000313" key="2">
    <source>
        <dbReference type="EMBL" id="AMG36671.1"/>
    </source>
</evidence>
<dbReference type="AlphaFoldDB" id="A0A0X8NYK2"/>
<dbReference type="Proteomes" id="UP000060602">
    <property type="component" value="Chromosome"/>
</dbReference>
<protein>
    <submittedName>
        <fullName evidence="2">Uncharacterized protein</fullName>
    </submittedName>
</protein>
<evidence type="ECO:0000256" key="1">
    <source>
        <dbReference type="SAM" id="MobiDB-lite"/>
    </source>
</evidence>